<evidence type="ECO:0000259" key="6">
    <source>
        <dbReference type="PROSITE" id="PS50931"/>
    </source>
</evidence>
<dbReference type="GO" id="GO:0003700">
    <property type="term" value="F:DNA-binding transcription factor activity"/>
    <property type="evidence" value="ECO:0007669"/>
    <property type="project" value="InterPro"/>
</dbReference>
<dbReference type="CDD" id="cd08414">
    <property type="entry name" value="PBP2_LTTR_aromatics_like"/>
    <property type="match status" value="1"/>
</dbReference>
<dbReference type="InterPro" id="IPR036390">
    <property type="entry name" value="WH_DNA-bd_sf"/>
</dbReference>
<proteinExistence type="inferred from homology"/>
<dbReference type="STRING" id="1798228.SAMN05216574_1323"/>
<organism evidence="7 8">
    <name type="scientific">Blastococcus tunisiensis</name>
    <dbReference type="NCBI Taxonomy" id="1798228"/>
    <lineage>
        <taxon>Bacteria</taxon>
        <taxon>Bacillati</taxon>
        <taxon>Actinomycetota</taxon>
        <taxon>Actinomycetes</taxon>
        <taxon>Geodermatophilales</taxon>
        <taxon>Geodermatophilaceae</taxon>
        <taxon>Blastococcus</taxon>
    </lineage>
</organism>
<feature type="region of interest" description="Disordered" evidence="5">
    <location>
        <begin position="320"/>
        <end position="341"/>
    </location>
</feature>
<reference evidence="8" key="1">
    <citation type="submission" date="2016-10" db="EMBL/GenBank/DDBJ databases">
        <authorList>
            <person name="Varghese N."/>
            <person name="Submissions S."/>
        </authorList>
    </citation>
    <scope>NUCLEOTIDE SEQUENCE [LARGE SCALE GENOMIC DNA]</scope>
    <source>
        <strain evidence="8">DSM 46838</strain>
    </source>
</reference>
<keyword evidence="8" id="KW-1185">Reference proteome</keyword>
<evidence type="ECO:0000256" key="1">
    <source>
        <dbReference type="ARBA" id="ARBA00009437"/>
    </source>
</evidence>
<sequence length="341" mass="37601">MNLFGQRNGHAVADNFELRHLRAFVAVAEELNFSRAARKLHMVQQSLSAQVQQLEHELGVQLFRRTTRRVELSEAGAVLLDHARTILQRVTSAAEEVRRTAAGETGRLVVSYTPTLVNETLPRLVTAVHEQWPGLSLQMVEMWQTESIESVRAGRVDVGMARPAHVDEDLESVRLRDEPIGVVLGERHPLAGRPLLTMEDLANSTLAIWPRQFSPDFFDQVVDSFRGHGFRGRIQEFEYLTSALFHRDPAARAEIAAGRAFSVAFVTQFDPLPEGFVWRAVEPQTLIPVQLYWSRGAGAAVRRFVDVAVEVSAADGWLSPGRSAASSPPGPTAAGVSGQVG</sequence>
<dbReference type="InterPro" id="IPR000847">
    <property type="entry name" value="LysR_HTH_N"/>
</dbReference>
<accession>A0A1I2MFP3</accession>
<dbReference type="SUPFAM" id="SSF46785">
    <property type="entry name" value="Winged helix' DNA-binding domain"/>
    <property type="match status" value="1"/>
</dbReference>
<dbReference type="InterPro" id="IPR005119">
    <property type="entry name" value="LysR_subst-bd"/>
</dbReference>
<dbReference type="Gene3D" id="3.40.190.10">
    <property type="entry name" value="Periplasmic binding protein-like II"/>
    <property type="match status" value="2"/>
</dbReference>
<evidence type="ECO:0000313" key="8">
    <source>
        <dbReference type="Proteomes" id="UP000198589"/>
    </source>
</evidence>
<dbReference type="AlphaFoldDB" id="A0A1I2MFP3"/>
<dbReference type="GO" id="GO:0032993">
    <property type="term" value="C:protein-DNA complex"/>
    <property type="evidence" value="ECO:0007669"/>
    <property type="project" value="TreeGrafter"/>
</dbReference>
<dbReference type="GO" id="GO:0003677">
    <property type="term" value="F:DNA binding"/>
    <property type="evidence" value="ECO:0007669"/>
    <property type="project" value="UniProtKB-KW"/>
</dbReference>
<dbReference type="PANTHER" id="PTHR30346:SF28">
    <property type="entry name" value="HTH-TYPE TRANSCRIPTIONAL REGULATOR CYNR"/>
    <property type="match status" value="1"/>
</dbReference>
<dbReference type="PRINTS" id="PR00039">
    <property type="entry name" value="HTHLYSR"/>
</dbReference>
<evidence type="ECO:0000313" key="7">
    <source>
        <dbReference type="EMBL" id="SFF90325.1"/>
    </source>
</evidence>
<dbReference type="SUPFAM" id="SSF53850">
    <property type="entry name" value="Periplasmic binding protein-like II"/>
    <property type="match status" value="1"/>
</dbReference>
<dbReference type="PROSITE" id="PS50931">
    <property type="entry name" value="HTH_LYSR"/>
    <property type="match status" value="1"/>
</dbReference>
<dbReference type="PANTHER" id="PTHR30346">
    <property type="entry name" value="TRANSCRIPTIONAL DUAL REGULATOR HCAR-RELATED"/>
    <property type="match status" value="1"/>
</dbReference>
<protein>
    <submittedName>
        <fullName evidence="7">DNA-binding transcriptional regulator, LysR family</fullName>
    </submittedName>
</protein>
<keyword evidence="2" id="KW-0805">Transcription regulation</keyword>
<dbReference type="EMBL" id="FOND01000032">
    <property type="protein sequence ID" value="SFF90325.1"/>
    <property type="molecule type" value="Genomic_DNA"/>
</dbReference>
<evidence type="ECO:0000256" key="5">
    <source>
        <dbReference type="SAM" id="MobiDB-lite"/>
    </source>
</evidence>
<comment type="similarity">
    <text evidence="1">Belongs to the LysR transcriptional regulatory family.</text>
</comment>
<dbReference type="InterPro" id="IPR036388">
    <property type="entry name" value="WH-like_DNA-bd_sf"/>
</dbReference>
<keyword evidence="3 7" id="KW-0238">DNA-binding</keyword>
<evidence type="ECO:0000256" key="2">
    <source>
        <dbReference type="ARBA" id="ARBA00023015"/>
    </source>
</evidence>
<dbReference type="Pfam" id="PF03466">
    <property type="entry name" value="LysR_substrate"/>
    <property type="match status" value="1"/>
</dbReference>
<dbReference type="Proteomes" id="UP000198589">
    <property type="component" value="Unassembled WGS sequence"/>
</dbReference>
<feature type="domain" description="HTH lysR-type" evidence="6">
    <location>
        <begin position="16"/>
        <end position="73"/>
    </location>
</feature>
<dbReference type="Gene3D" id="1.10.10.10">
    <property type="entry name" value="Winged helix-like DNA-binding domain superfamily/Winged helix DNA-binding domain"/>
    <property type="match status" value="1"/>
</dbReference>
<dbReference type="Pfam" id="PF00126">
    <property type="entry name" value="HTH_1"/>
    <property type="match status" value="1"/>
</dbReference>
<keyword evidence="4" id="KW-0804">Transcription</keyword>
<name>A0A1I2MFP3_9ACTN</name>
<gene>
    <name evidence="7" type="ORF">SAMN05216574_1323</name>
</gene>
<dbReference type="FunFam" id="1.10.10.10:FF:000001">
    <property type="entry name" value="LysR family transcriptional regulator"/>
    <property type="match status" value="1"/>
</dbReference>
<evidence type="ECO:0000256" key="4">
    <source>
        <dbReference type="ARBA" id="ARBA00023163"/>
    </source>
</evidence>
<evidence type="ECO:0000256" key="3">
    <source>
        <dbReference type="ARBA" id="ARBA00023125"/>
    </source>
</evidence>